<dbReference type="PANTHER" id="PTHR31862">
    <property type="entry name" value="UPF0261 DOMAIN PROTEIN (AFU_ORTHOLOGUE AFUA_1G10120)"/>
    <property type="match status" value="1"/>
</dbReference>
<feature type="domain" description="UPF0261" evidence="1">
    <location>
        <begin position="2"/>
        <end position="175"/>
    </location>
</feature>
<evidence type="ECO:0000313" key="7">
    <source>
        <dbReference type="Proteomes" id="UP000322619"/>
    </source>
</evidence>
<dbReference type="CDD" id="cd15488">
    <property type="entry name" value="Tm-1-like"/>
    <property type="match status" value="1"/>
</dbReference>
<dbReference type="EMBL" id="LKEU01000017">
    <property type="protein sequence ID" value="OFV71709.1"/>
    <property type="molecule type" value="Genomic_DNA"/>
</dbReference>
<evidence type="ECO:0000313" key="8">
    <source>
        <dbReference type="Proteomes" id="UP001163550"/>
    </source>
</evidence>
<evidence type="ECO:0000259" key="2">
    <source>
        <dbReference type="Pfam" id="PF23189"/>
    </source>
</evidence>
<keyword evidence="8" id="KW-1185">Reference proteome</keyword>
<dbReference type="OrthoDB" id="9776369at2"/>
<dbReference type="EMBL" id="CP087994">
    <property type="protein sequence ID" value="UYO63882.1"/>
    <property type="molecule type" value="Genomic_DNA"/>
</dbReference>
<name>A0A1F2PK02_9FIRM</name>
<reference evidence="4 7" key="2">
    <citation type="submission" date="2019-08" db="EMBL/GenBank/DDBJ databases">
        <title>Isolation and enrichment of carboxydotrophic bacteria from anaerobic sludge for the production of bio-based chemicals from syngas.</title>
        <authorList>
            <person name="Antares A.L."/>
            <person name="Moreira J."/>
            <person name="Diender M."/>
            <person name="Parshina S.N."/>
            <person name="Stams A.J.M."/>
            <person name="Alves M."/>
            <person name="Alves J.I."/>
            <person name="Sousa D.Z."/>
        </authorList>
    </citation>
    <scope>NUCLEOTIDE SEQUENCE [LARGE SCALE GENOMIC DNA]</scope>
    <source>
        <strain evidence="4 7">JM</strain>
    </source>
</reference>
<dbReference type="STRING" id="52694.ACWI_08340"/>
<dbReference type="AlphaFoldDB" id="A0A1F2PK02"/>
<dbReference type="Gene3D" id="3.40.50.12020">
    <property type="entry name" value="Uncharacterised protein family UPF0261, NN domain"/>
    <property type="match status" value="1"/>
</dbReference>
<dbReference type="Pfam" id="PF06792">
    <property type="entry name" value="UPF0261"/>
    <property type="match status" value="1"/>
</dbReference>
<gene>
    <name evidence="3" type="ORF">ACWI_08340</name>
    <name evidence="4" type="ORF">FXB42_09170</name>
    <name evidence="5" type="ORF">LNN31_05480</name>
</gene>
<dbReference type="Gene3D" id="3.40.50.12030">
    <property type="entry name" value="Uncharacterised protein family UPF0261, NC domain"/>
    <property type="match status" value="1"/>
</dbReference>
<dbReference type="RefSeq" id="WP_070370179.1">
    <property type="nucleotide sequence ID" value="NZ_CABIIK010000045.1"/>
</dbReference>
<evidence type="ECO:0000313" key="6">
    <source>
        <dbReference type="Proteomes" id="UP000176244"/>
    </source>
</evidence>
<dbReference type="InterPro" id="IPR008322">
    <property type="entry name" value="UPF0261"/>
</dbReference>
<reference evidence="3 6" key="1">
    <citation type="submission" date="2015-09" db="EMBL/GenBank/DDBJ databases">
        <title>Genome sequence of Acetobacterium wieringae DSM 1911.</title>
        <authorList>
            <person name="Poehlein A."/>
            <person name="Bengelsdorf F.R."/>
            <person name="Schiel-Bengelsdorf B."/>
            <person name="Duerre P."/>
            <person name="Daniel R."/>
        </authorList>
    </citation>
    <scope>NUCLEOTIDE SEQUENCE [LARGE SCALE GENOMIC DNA]</scope>
    <source>
        <strain evidence="3 6">DSM 1911</strain>
    </source>
</reference>
<dbReference type="InterPro" id="IPR044122">
    <property type="entry name" value="UPF0261_N"/>
</dbReference>
<feature type="domain" description="UPF0261" evidence="2">
    <location>
        <begin position="184"/>
        <end position="399"/>
    </location>
</feature>
<dbReference type="PIRSF" id="PIRSF033271">
    <property type="entry name" value="UCP033271"/>
    <property type="match status" value="1"/>
</dbReference>
<evidence type="ECO:0000313" key="3">
    <source>
        <dbReference type="EMBL" id="OFV71709.1"/>
    </source>
</evidence>
<dbReference type="InterPro" id="IPR056778">
    <property type="entry name" value="UPF0261_C"/>
</dbReference>
<dbReference type="Pfam" id="PF23189">
    <property type="entry name" value="UPF0261_C"/>
    <property type="match status" value="1"/>
</dbReference>
<evidence type="ECO:0000259" key="1">
    <source>
        <dbReference type="Pfam" id="PF06792"/>
    </source>
</evidence>
<dbReference type="PANTHER" id="PTHR31862:SF1">
    <property type="entry name" value="UPF0261 DOMAIN PROTEIN (AFU_ORTHOLOGUE AFUA_1G10120)"/>
    <property type="match status" value="1"/>
</dbReference>
<protein>
    <submittedName>
        <fullName evidence="5">Tm-1-like ATP-binding domain-containing protein</fullName>
    </submittedName>
    <submittedName>
        <fullName evidence="4">UPF0261 family protein</fullName>
    </submittedName>
</protein>
<dbReference type="EMBL" id="VSLA01000013">
    <property type="protein sequence ID" value="TYC86014.1"/>
    <property type="molecule type" value="Genomic_DNA"/>
</dbReference>
<dbReference type="Proteomes" id="UP001163550">
    <property type="component" value="Chromosome"/>
</dbReference>
<evidence type="ECO:0000313" key="4">
    <source>
        <dbReference type="EMBL" id="TYC86014.1"/>
    </source>
</evidence>
<dbReference type="Proteomes" id="UP000322619">
    <property type="component" value="Unassembled WGS sequence"/>
</dbReference>
<sequence length="405" mass="43044">MKNVLIVGTFDTKGHEFQFIKELIEKQGLSTTTINCGVMGEPLFEPDITSEAVAIAGGSSLDELQQQHDRGLGIDVMMAGAAKITRELYDQGKVDGVISLGGSAGTTIGTFAMRSLPVGVPKIMVSTVASGDTRPYVGEKDITMMYSVVDISGINSISNHILANAANAIAGMASFDIPELKEEKPLLAATMFGVTTPCVTTAREYLEDQGYEVLVFHATGAGGMAMESLIEAGFIKGVFDATTTEWCDEVAGGVFTAGPTRLEAAAKAGIPEVVSVGALDMVNFGAIETVPEKYKDRNLYKHNASVTLMRTTVDECSQMGKIIASKLNMATGPVALFLPLKGVSAIDVEGAPFYGPEEDAELFAQLRANIDDQVELVEMDTDINDEAFALAMAEKLITMIEKKNA</sequence>
<organism evidence="3 6">
    <name type="scientific">Acetobacterium wieringae</name>
    <dbReference type="NCBI Taxonomy" id="52694"/>
    <lineage>
        <taxon>Bacteria</taxon>
        <taxon>Bacillati</taxon>
        <taxon>Bacillota</taxon>
        <taxon>Clostridia</taxon>
        <taxon>Eubacteriales</taxon>
        <taxon>Eubacteriaceae</taxon>
        <taxon>Acetobacterium</taxon>
    </lineage>
</organism>
<accession>A0A1F2PK02</accession>
<dbReference type="InterPro" id="IPR051353">
    <property type="entry name" value="Tobamovirus_resist_UPF0261"/>
</dbReference>
<dbReference type="NCBIfam" id="NF002674">
    <property type="entry name" value="PRK02399.1-2"/>
    <property type="match status" value="1"/>
</dbReference>
<evidence type="ECO:0000313" key="5">
    <source>
        <dbReference type="EMBL" id="UYO63882.1"/>
    </source>
</evidence>
<reference evidence="5" key="3">
    <citation type="submission" date="2021-11" db="EMBL/GenBank/DDBJ databases">
        <title>Isoprene-degrading acetogen.</title>
        <authorList>
            <person name="Yang Y."/>
            <person name="Jin H."/>
            <person name="Yan J."/>
        </authorList>
    </citation>
    <scope>NUCLEOTIDE SEQUENCE</scope>
    <source>
        <strain evidence="5">Berkeley</strain>
    </source>
</reference>
<proteinExistence type="predicted"/>
<dbReference type="Proteomes" id="UP000176244">
    <property type="component" value="Unassembled WGS sequence"/>
</dbReference>